<dbReference type="PANTHER" id="PTHR37425">
    <property type="match status" value="1"/>
</dbReference>
<protein>
    <recommendedName>
        <fullName evidence="11">Murein endopeptidase K</fullName>
    </recommendedName>
</protein>
<evidence type="ECO:0000256" key="2">
    <source>
        <dbReference type="ARBA" id="ARBA00004776"/>
    </source>
</evidence>
<accession>A0ABX1TNW6</accession>
<evidence type="ECO:0000256" key="4">
    <source>
        <dbReference type="ARBA" id="ARBA00022723"/>
    </source>
</evidence>
<dbReference type="InterPro" id="IPR010275">
    <property type="entry name" value="MepK"/>
</dbReference>
<reference evidence="13 14" key="1">
    <citation type="submission" date="2019-03" db="EMBL/GenBank/DDBJ databases">
        <title>Metabolic reconstructions from genomes of highly enriched 'Candidatus Accumulibacter' and 'Candidatus Competibacter' bioreactor populations.</title>
        <authorList>
            <person name="Annavajhala M.K."/>
            <person name="Welles L."/>
            <person name="Abbas B."/>
            <person name="Sorokin D."/>
            <person name="Park H."/>
            <person name="Van Loosdrecht M."/>
            <person name="Chandran K."/>
        </authorList>
    </citation>
    <scope>NUCLEOTIDE SEQUENCE [LARGE SCALE GENOMIC DNA]</scope>
    <source>
        <strain evidence="13 14">SBR_G</strain>
    </source>
</reference>
<evidence type="ECO:0000256" key="6">
    <source>
        <dbReference type="ARBA" id="ARBA00022801"/>
    </source>
</evidence>
<proteinExistence type="inferred from homology"/>
<feature type="compositionally biased region" description="Polar residues" evidence="12">
    <location>
        <begin position="52"/>
        <end position="61"/>
    </location>
</feature>
<keyword evidence="6" id="KW-0378">Hydrolase</keyword>
<sequence>MGFAWPGPSRCPTTKRTPTATRSSRRRPRPTPRRHPPLRRLTGGPSPPSATVMRSQRTVRSVGSPVASMTRCRCPPHSAPPLSRSSPPHPHPRAGPTSRRWARVLDLDEVCVMLSRRHLLQTAAGLLFGSGLPLGMDRAGVAAGATLPPGDPASASFPDRTLWLHRVQTQEEGQILYFQDQTLIPDGYSLLCYLLRDVRAEQVARMDVKLIHLLFGMQAWMRSCGIRQPLRINSGYRTLDTNANTEGAAVHSRHLNGQAVDFTVAGIPSPVLAKLALKFNGGGVGVYPTFVHVDTGPVRMWRG</sequence>
<keyword evidence="9" id="KW-0961">Cell wall biogenesis/degradation</keyword>
<keyword evidence="4" id="KW-0479">Metal-binding</keyword>
<evidence type="ECO:0000256" key="7">
    <source>
        <dbReference type="ARBA" id="ARBA00022833"/>
    </source>
</evidence>
<name>A0ABX1TNW6_9GAMM</name>
<evidence type="ECO:0000256" key="9">
    <source>
        <dbReference type="ARBA" id="ARBA00023316"/>
    </source>
</evidence>
<evidence type="ECO:0000256" key="11">
    <source>
        <dbReference type="ARBA" id="ARBA00093666"/>
    </source>
</evidence>
<keyword evidence="3" id="KW-0645">Protease</keyword>
<evidence type="ECO:0000313" key="14">
    <source>
        <dbReference type="Proteomes" id="UP000760480"/>
    </source>
</evidence>
<feature type="region of interest" description="Disordered" evidence="12">
    <location>
        <begin position="1"/>
        <end position="98"/>
    </location>
</feature>
<evidence type="ECO:0000256" key="5">
    <source>
        <dbReference type="ARBA" id="ARBA00022729"/>
    </source>
</evidence>
<keyword evidence="5" id="KW-0732">Signal</keyword>
<dbReference type="Pfam" id="PF05951">
    <property type="entry name" value="Peptidase_M15_2"/>
    <property type="match status" value="1"/>
</dbReference>
<keyword evidence="8" id="KW-0482">Metalloprotease</keyword>
<keyword evidence="7" id="KW-0862">Zinc</keyword>
<organism evidence="13 14">
    <name type="scientific">Candidatus Competibacter phosphatis</name>
    <dbReference type="NCBI Taxonomy" id="221280"/>
    <lineage>
        <taxon>Bacteria</taxon>
        <taxon>Pseudomonadati</taxon>
        <taxon>Pseudomonadota</taxon>
        <taxon>Gammaproteobacteria</taxon>
        <taxon>Candidatus Competibacteraceae</taxon>
        <taxon>Candidatus Competibacter</taxon>
    </lineage>
</organism>
<evidence type="ECO:0000256" key="3">
    <source>
        <dbReference type="ARBA" id="ARBA00022670"/>
    </source>
</evidence>
<dbReference type="Proteomes" id="UP000760480">
    <property type="component" value="Unassembled WGS sequence"/>
</dbReference>
<comment type="pathway">
    <text evidence="2">Cell wall biogenesis; cell wall polysaccharide biosynthesis.</text>
</comment>
<dbReference type="InterPro" id="IPR009045">
    <property type="entry name" value="Zn_M74/Hedgehog-like"/>
</dbReference>
<gene>
    <name evidence="13" type="ORF">E4P82_19080</name>
</gene>
<dbReference type="Gene3D" id="3.30.1380.10">
    <property type="match status" value="1"/>
</dbReference>
<evidence type="ECO:0000256" key="8">
    <source>
        <dbReference type="ARBA" id="ARBA00023049"/>
    </source>
</evidence>
<evidence type="ECO:0000313" key="13">
    <source>
        <dbReference type="EMBL" id="NMQ21112.1"/>
    </source>
</evidence>
<feature type="compositionally biased region" description="Low complexity" evidence="12">
    <location>
        <begin position="10"/>
        <end position="22"/>
    </location>
</feature>
<comment type="caution">
    <text evidence="13">The sequence shown here is derived from an EMBL/GenBank/DDBJ whole genome shotgun (WGS) entry which is preliminary data.</text>
</comment>
<dbReference type="SUPFAM" id="SSF55166">
    <property type="entry name" value="Hedgehog/DD-peptidase"/>
    <property type="match status" value="1"/>
</dbReference>
<dbReference type="PANTHER" id="PTHR37425:SF1">
    <property type="entry name" value="OUTER MEMBRANE PROTEIN"/>
    <property type="match status" value="1"/>
</dbReference>
<comment type="similarity">
    <text evidence="10">Belongs to the peptidase M15 family.</text>
</comment>
<evidence type="ECO:0000256" key="12">
    <source>
        <dbReference type="SAM" id="MobiDB-lite"/>
    </source>
</evidence>
<dbReference type="EMBL" id="SPMZ01000076">
    <property type="protein sequence ID" value="NMQ21112.1"/>
    <property type="molecule type" value="Genomic_DNA"/>
</dbReference>
<feature type="compositionally biased region" description="Basic residues" evidence="12">
    <location>
        <begin position="23"/>
        <end position="38"/>
    </location>
</feature>
<keyword evidence="14" id="KW-1185">Reference proteome</keyword>
<evidence type="ECO:0000256" key="10">
    <source>
        <dbReference type="ARBA" id="ARBA00093448"/>
    </source>
</evidence>
<comment type="cofactor">
    <cofactor evidence="1">
        <name>Zn(2+)</name>
        <dbReference type="ChEBI" id="CHEBI:29105"/>
    </cofactor>
</comment>
<evidence type="ECO:0000256" key="1">
    <source>
        <dbReference type="ARBA" id="ARBA00001947"/>
    </source>
</evidence>